<dbReference type="Pfam" id="PF00043">
    <property type="entry name" value="GST_C"/>
    <property type="match status" value="1"/>
</dbReference>
<gene>
    <name evidence="2" type="ORF">LUZ63_000324</name>
</gene>
<dbReference type="GO" id="GO:0004364">
    <property type="term" value="F:glutathione transferase activity"/>
    <property type="evidence" value="ECO:0007669"/>
    <property type="project" value="InterPro"/>
</dbReference>
<dbReference type="SUPFAM" id="SSF47616">
    <property type="entry name" value="GST C-terminal domain-like"/>
    <property type="match status" value="1"/>
</dbReference>
<dbReference type="OrthoDB" id="202840at2759"/>
<dbReference type="Proteomes" id="UP001151287">
    <property type="component" value="Unassembled WGS sequence"/>
</dbReference>
<feature type="domain" description="GST C-terminal" evidence="1">
    <location>
        <begin position="1"/>
        <end position="128"/>
    </location>
</feature>
<evidence type="ECO:0000259" key="1">
    <source>
        <dbReference type="PROSITE" id="PS50405"/>
    </source>
</evidence>
<dbReference type="InterPro" id="IPR045073">
    <property type="entry name" value="Omega/Tau-like"/>
</dbReference>
<dbReference type="CDD" id="cd03185">
    <property type="entry name" value="GST_C_Tau"/>
    <property type="match status" value="1"/>
</dbReference>
<evidence type="ECO:0000313" key="2">
    <source>
        <dbReference type="EMBL" id="KAJ1700545.1"/>
    </source>
</evidence>
<dbReference type="Gene3D" id="1.20.1050.10">
    <property type="match status" value="1"/>
</dbReference>
<evidence type="ECO:0000313" key="3">
    <source>
        <dbReference type="Proteomes" id="UP001151287"/>
    </source>
</evidence>
<dbReference type="InterPro" id="IPR036282">
    <property type="entry name" value="Glutathione-S-Trfase_C_sf"/>
</dbReference>
<dbReference type="InterPro" id="IPR010987">
    <property type="entry name" value="Glutathione-S-Trfase_C-like"/>
</dbReference>
<proteinExistence type="predicted"/>
<keyword evidence="3" id="KW-1185">Reference proteome</keyword>
<dbReference type="AlphaFoldDB" id="A0A9Q0HWI9"/>
<organism evidence="2 3">
    <name type="scientific">Rhynchospora breviuscula</name>
    <dbReference type="NCBI Taxonomy" id="2022672"/>
    <lineage>
        <taxon>Eukaryota</taxon>
        <taxon>Viridiplantae</taxon>
        <taxon>Streptophyta</taxon>
        <taxon>Embryophyta</taxon>
        <taxon>Tracheophyta</taxon>
        <taxon>Spermatophyta</taxon>
        <taxon>Magnoliopsida</taxon>
        <taxon>Liliopsida</taxon>
        <taxon>Poales</taxon>
        <taxon>Cyperaceae</taxon>
        <taxon>Cyperoideae</taxon>
        <taxon>Rhynchosporeae</taxon>
        <taxon>Rhynchospora</taxon>
    </lineage>
</organism>
<dbReference type="InterPro" id="IPR045074">
    <property type="entry name" value="GST_C_Tau"/>
</dbReference>
<comment type="caution">
    <text evidence="2">The sequence shown here is derived from an EMBL/GenBank/DDBJ whole genome shotgun (WGS) entry which is preliminary data.</text>
</comment>
<reference evidence="2" key="1">
    <citation type="journal article" date="2022" name="Cell">
        <title>Repeat-based holocentromeres influence genome architecture and karyotype evolution.</title>
        <authorList>
            <person name="Hofstatter P.G."/>
            <person name="Thangavel G."/>
            <person name="Lux T."/>
            <person name="Neumann P."/>
            <person name="Vondrak T."/>
            <person name="Novak P."/>
            <person name="Zhang M."/>
            <person name="Costa L."/>
            <person name="Castellani M."/>
            <person name="Scott A."/>
            <person name="Toegelov H."/>
            <person name="Fuchs J."/>
            <person name="Mata-Sucre Y."/>
            <person name="Dias Y."/>
            <person name="Vanzela A.L.L."/>
            <person name="Huettel B."/>
            <person name="Almeida C.C.S."/>
            <person name="Simkova H."/>
            <person name="Souza G."/>
            <person name="Pedrosa-Harand A."/>
            <person name="Macas J."/>
            <person name="Mayer K.F.X."/>
            <person name="Houben A."/>
            <person name="Marques A."/>
        </authorList>
    </citation>
    <scope>NUCLEOTIDE SEQUENCE</scope>
    <source>
        <strain evidence="2">RhyBre1mFocal</strain>
    </source>
</reference>
<dbReference type="EMBL" id="JAMQYH010000001">
    <property type="protein sequence ID" value="KAJ1700545.1"/>
    <property type="molecule type" value="Genomic_DNA"/>
</dbReference>
<dbReference type="GO" id="GO:0005737">
    <property type="term" value="C:cytoplasm"/>
    <property type="evidence" value="ECO:0007669"/>
    <property type="project" value="TreeGrafter"/>
</dbReference>
<dbReference type="PANTHER" id="PTHR11260:SF760">
    <property type="entry name" value="GLUTATHIONE TRANSFERASE GST 23"/>
    <property type="match status" value="1"/>
</dbReference>
<accession>A0A9Q0HWI9</accession>
<dbReference type="InterPro" id="IPR004046">
    <property type="entry name" value="GST_C"/>
</dbReference>
<name>A0A9Q0HWI9_9POAL</name>
<dbReference type="GO" id="GO:0006749">
    <property type="term" value="P:glutathione metabolic process"/>
    <property type="evidence" value="ECO:0007669"/>
    <property type="project" value="InterPro"/>
</dbReference>
<dbReference type="PROSITE" id="PS50405">
    <property type="entry name" value="GST_CTER"/>
    <property type="match status" value="1"/>
</dbReference>
<protein>
    <recommendedName>
        <fullName evidence="1">GST C-terminal domain-containing protein</fullName>
    </recommendedName>
</protein>
<sequence length="135" mass="15493">MTIHDRVRMRVVLPLLTTQHEKLVMAKWEAQKKVVQEAREAFKTLKQAITGKEHFGGDSIGYLDLAIGLFAFLMPVFEEIVGVSIVDDANAPLLKAWFARFLDVDLIKTSLPPRDKMYELCKERQQQFISGQIKF</sequence>
<dbReference type="PANTHER" id="PTHR11260">
    <property type="entry name" value="GLUTATHIONE S-TRANSFERASE, GST, SUPERFAMILY, GST DOMAIN CONTAINING"/>
    <property type="match status" value="1"/>
</dbReference>